<evidence type="ECO:0000256" key="20">
    <source>
        <dbReference type="PIRSR" id="PIRSR601382-3"/>
    </source>
</evidence>
<protein>
    <recommendedName>
        <fullName evidence="21">alpha-1,2-Mannosidase</fullName>
        <ecNumber evidence="21">3.2.1.-</ecNumber>
    </recommendedName>
</protein>
<keyword evidence="10" id="KW-1133">Transmembrane helix</keyword>
<feature type="active site" description="Proton donor" evidence="18">
    <location>
        <position position="393"/>
    </location>
</feature>
<name>A0A075AYP2_ROZAC</name>
<dbReference type="GO" id="GO:0005783">
    <property type="term" value="C:endoplasmic reticulum"/>
    <property type="evidence" value="ECO:0007669"/>
    <property type="project" value="TreeGrafter"/>
</dbReference>
<comment type="catalytic activity">
    <reaction evidence="16">
        <text>N(4)-(alpha-D-Man-(1-&gt;2)-alpha-D-Man-(1-&gt;2)-alpha-D-Man-(1-&gt;3)-[alpha-D-Man-(1-&gt;3)-[alpha-D-Man-(1-&gt;2)-alpha-D-Man-(1-&gt;6)]-alpha-D-Man-(1-&gt;6)]-beta-D-Man-(1-&gt;4)-beta-D-GlcNAc-(1-&gt;4)-beta-D-GlcNAc)-L-asparaginyl-[protein] (N-glucan mannose isomer 8A1,2,3B1,3) + 3 H2O = N(4)-(alpha-D-Man-(1-&gt;3)-[alpha-D-Man-(1-&gt;3)-[alpha-D-Man-(1-&gt;6)]-alpha-D-Man-(1-&gt;6)]-beta-D-Man-(1-&gt;4)-beta-D-GlcNAc-(1-&gt;4)-beta-D-GlcNAc)-L-asparaginyl-[protein] (N-glucan mannose isomer 5A1,2) + 3 beta-D-mannose</text>
        <dbReference type="Rhea" id="RHEA:56028"/>
        <dbReference type="Rhea" id="RHEA-COMP:14358"/>
        <dbReference type="Rhea" id="RHEA-COMP:14367"/>
        <dbReference type="ChEBI" id="CHEBI:15377"/>
        <dbReference type="ChEBI" id="CHEBI:28563"/>
        <dbReference type="ChEBI" id="CHEBI:59087"/>
        <dbReference type="ChEBI" id="CHEBI:60628"/>
        <dbReference type="EC" id="3.2.1.113"/>
    </reaction>
</comment>
<dbReference type="Proteomes" id="UP000030755">
    <property type="component" value="Unassembled WGS sequence"/>
</dbReference>
<keyword evidence="6 19" id="KW-0479">Metal-binding</keyword>
<evidence type="ECO:0000256" key="5">
    <source>
        <dbReference type="ARBA" id="ARBA00022692"/>
    </source>
</evidence>
<dbReference type="InterPro" id="IPR001382">
    <property type="entry name" value="Glyco_hydro_47"/>
</dbReference>
<keyword evidence="25" id="KW-1185">Reference proteome</keyword>
<evidence type="ECO:0000256" key="17">
    <source>
        <dbReference type="ARBA" id="ARBA00048605"/>
    </source>
</evidence>
<dbReference type="Proteomes" id="UP000281549">
    <property type="component" value="Unassembled WGS sequence"/>
</dbReference>
<dbReference type="SUPFAM" id="SSF48225">
    <property type="entry name" value="Seven-hairpin glycosidases"/>
    <property type="match status" value="1"/>
</dbReference>
<evidence type="ECO:0000256" key="4">
    <source>
        <dbReference type="ARBA" id="ARBA00007658"/>
    </source>
</evidence>
<sequence>MNGNEEINFSAKRRNNTIKPSSSKSTFPKTFTAFQPQVVRKDSKFKTDEKALDFIKSVILKLKVEEMIKHAWSGYSSFALGSDELRPISKTSRNWMTKSGFAATLIDSLDTLWIADMKTEFYDALEEVKKINFDQNDSTSVFETCIRILGGLLSAYDLSGEKVLIEKAIEIADRLLPAFDSPSGIPSGLINLHTYKSINYLISGETGKQPWLGDAVSLAEIGSLQLEFTFLSEITGIQKYKEKSQQVFFTLSKMKTKVPGLYPMRILPDTFEQPADEFSLGGLSDSFYEYLLKLWILEDKKPTLFRKMFDDAMDASTKVLLGTNKMGYRYFGTYRGILIPEMEHLTCFSGGMIALGVMTRTSSSQQKYFELASEITETCYQMYHRQVSGLSPEKVSMNNFEALVPYFIQRPETVESIFYMWRFTHNPKYREWGLEIAKNIEMHCKVKHGYAGVENVTAKHLQLRDNQESFFLAETLKYLYLLFSDDDKISLDQYVFNTEGHPFSIHSPRRFFNDFSKDN</sequence>
<evidence type="ECO:0000256" key="2">
    <source>
        <dbReference type="ARBA" id="ARBA00004323"/>
    </source>
</evidence>
<evidence type="ECO:0000313" key="24">
    <source>
        <dbReference type="EMBL" id="RKP19996.1"/>
    </source>
</evidence>
<evidence type="ECO:0000256" key="15">
    <source>
        <dbReference type="ARBA" id="ARBA00023295"/>
    </source>
</evidence>
<feature type="active site" description="Proton donor" evidence="18">
    <location>
        <position position="143"/>
    </location>
</feature>
<organism evidence="23 25">
    <name type="scientific">Rozella allomycis (strain CSF55)</name>
    <dbReference type="NCBI Taxonomy" id="988480"/>
    <lineage>
        <taxon>Eukaryota</taxon>
        <taxon>Fungi</taxon>
        <taxon>Fungi incertae sedis</taxon>
        <taxon>Cryptomycota</taxon>
        <taxon>Cryptomycota incertae sedis</taxon>
        <taxon>Rozella</taxon>
    </lineage>
</organism>
<feature type="region of interest" description="Disordered" evidence="22">
    <location>
        <begin position="1"/>
        <end position="26"/>
    </location>
</feature>
<reference evidence="23 25" key="1">
    <citation type="journal article" date="2013" name="Curr. Biol.">
        <title>Shared signatures of parasitism and phylogenomics unite Cryptomycota and microsporidia.</title>
        <authorList>
            <person name="James T.Y."/>
            <person name="Pelin A."/>
            <person name="Bonen L."/>
            <person name="Ahrendt S."/>
            <person name="Sain D."/>
            <person name="Corradi N."/>
            <person name="Stajich J.E."/>
        </authorList>
    </citation>
    <scope>NUCLEOTIDE SEQUENCE [LARGE SCALE GENOMIC DNA]</scope>
    <source>
        <strain evidence="23">CSF55</strain>
        <strain evidence="23">CSF55</strain>
    </source>
</reference>
<dbReference type="STRING" id="988480.A0A075AYP2"/>
<comment type="similarity">
    <text evidence="4 21">Belongs to the glycosyl hydrolase 47 family.</text>
</comment>
<keyword evidence="11" id="KW-0333">Golgi apparatus</keyword>
<evidence type="ECO:0000256" key="13">
    <source>
        <dbReference type="ARBA" id="ARBA00023157"/>
    </source>
</evidence>
<keyword evidence="5" id="KW-0812">Transmembrane</keyword>
<accession>A0A075AYP2</accession>
<keyword evidence="9" id="KW-0735">Signal-anchor</keyword>
<evidence type="ECO:0000256" key="8">
    <source>
        <dbReference type="ARBA" id="ARBA00022837"/>
    </source>
</evidence>
<keyword evidence="14" id="KW-0325">Glycoprotein</keyword>
<evidence type="ECO:0000313" key="23">
    <source>
        <dbReference type="EMBL" id="EPZ35239.1"/>
    </source>
</evidence>
<comment type="catalytic activity">
    <reaction evidence="17">
        <text>N(4)-(alpha-D-Man-(1-&gt;2)-alpha-D-Man-(1-&gt;2)-alpha-D-Man-(1-&gt;3)-[alpha-D-Man-(1-&gt;2)-alpha-D-Man-(1-&gt;3)-[alpha-D-Man-(1-&gt;2)-alpha-D-Man-(1-&gt;6)]-alpha-D-Man-(1-&gt;6)]-beta-D-Man-(1-&gt;4)-beta-D-GlcNAc-(1-&gt;4)-beta-D-GlcNAc)-L-asparaginyl-[protein] (N-glucan mannose isomer 9A1,2,3B1,2,3) + 4 H2O = N(4)-(alpha-D-Man-(1-&gt;3)-[alpha-D-Man-(1-&gt;3)-[alpha-D-Man-(1-&gt;6)]-alpha-D-Man-(1-&gt;6)]-beta-D-Man-(1-&gt;4)-beta-D-GlcNAc-(1-&gt;4)-beta-D-GlcNAc)-L-asparaginyl-[protein] (N-glucan mannose isomer 5A1,2) + 4 beta-D-mannose</text>
        <dbReference type="Rhea" id="RHEA:56008"/>
        <dbReference type="Rhea" id="RHEA-COMP:14356"/>
        <dbReference type="Rhea" id="RHEA-COMP:14367"/>
        <dbReference type="ChEBI" id="CHEBI:15377"/>
        <dbReference type="ChEBI" id="CHEBI:28563"/>
        <dbReference type="ChEBI" id="CHEBI:59087"/>
        <dbReference type="ChEBI" id="CHEBI:139493"/>
        <dbReference type="EC" id="3.2.1.113"/>
    </reaction>
</comment>
<dbReference type="FunFam" id="1.50.10.10:FF:000017">
    <property type="entry name" value="alpha-1,2-Mannosidase"/>
    <property type="match status" value="1"/>
</dbReference>
<keyword evidence="13 20" id="KW-1015">Disulfide bond</keyword>
<evidence type="ECO:0000256" key="21">
    <source>
        <dbReference type="RuleBase" id="RU361193"/>
    </source>
</evidence>
<dbReference type="GO" id="GO:0036503">
    <property type="term" value="P:ERAD pathway"/>
    <property type="evidence" value="ECO:0007669"/>
    <property type="project" value="UniProtKB-ARBA"/>
</dbReference>
<evidence type="ECO:0000256" key="14">
    <source>
        <dbReference type="ARBA" id="ARBA00023180"/>
    </source>
</evidence>
<dbReference type="InterPro" id="IPR036026">
    <property type="entry name" value="Seven-hairpin_glycosidases"/>
</dbReference>
<feature type="active site" evidence="18">
    <location>
        <position position="285"/>
    </location>
</feature>
<reference evidence="24" key="3">
    <citation type="submission" date="2018-08" db="EMBL/GenBank/DDBJ databases">
        <title>Leveraging single-cell genomics to expand the Fungal Tree of Life.</title>
        <authorList>
            <consortium name="DOE Joint Genome Institute"/>
            <person name="Ahrendt S.R."/>
            <person name="Quandt C.A."/>
            <person name="Ciobanu D."/>
            <person name="Clum A."/>
            <person name="Salamov A."/>
            <person name="Andreopoulos B."/>
            <person name="Cheng J.-F."/>
            <person name="Woyke T."/>
            <person name="Pelin A."/>
            <person name="Henrissat B."/>
            <person name="Reynolds N."/>
            <person name="Benny G.L."/>
            <person name="Smith M.E."/>
            <person name="James T.Y."/>
            <person name="Grigoriev I.V."/>
        </authorList>
    </citation>
    <scope>NUCLEOTIDE SEQUENCE</scope>
    <source>
        <strain evidence="24">CSF55</strain>
    </source>
</reference>
<keyword evidence="12" id="KW-0472">Membrane</keyword>
<evidence type="ECO:0000256" key="9">
    <source>
        <dbReference type="ARBA" id="ARBA00022968"/>
    </source>
</evidence>
<evidence type="ECO:0000313" key="25">
    <source>
        <dbReference type="Proteomes" id="UP000030755"/>
    </source>
</evidence>
<evidence type="ECO:0000256" key="19">
    <source>
        <dbReference type="PIRSR" id="PIRSR601382-2"/>
    </source>
</evidence>
<comment type="subcellular location">
    <subcellularLocation>
        <location evidence="2">Golgi apparatus membrane</location>
        <topology evidence="2">Single-pass type II membrane protein</topology>
    </subcellularLocation>
</comment>
<dbReference type="Gene3D" id="1.50.10.10">
    <property type="match status" value="1"/>
</dbReference>
<dbReference type="GO" id="GO:0005509">
    <property type="term" value="F:calcium ion binding"/>
    <property type="evidence" value="ECO:0007669"/>
    <property type="project" value="InterPro"/>
</dbReference>
<reference evidence="26" key="2">
    <citation type="journal article" date="2018" name="Nat. Microbiol.">
        <title>Leveraging single-cell genomics to expand the fungal tree of life.</title>
        <authorList>
            <person name="Ahrendt S.R."/>
            <person name="Quandt C.A."/>
            <person name="Ciobanu D."/>
            <person name="Clum A."/>
            <person name="Salamov A."/>
            <person name="Andreopoulos B."/>
            <person name="Cheng J.F."/>
            <person name="Woyke T."/>
            <person name="Pelin A."/>
            <person name="Henrissat B."/>
            <person name="Reynolds N.K."/>
            <person name="Benny G.L."/>
            <person name="Smith M.E."/>
            <person name="James T.Y."/>
            <person name="Grigoriev I.V."/>
        </authorList>
    </citation>
    <scope>NUCLEOTIDE SEQUENCE [LARGE SCALE GENOMIC DNA]</scope>
    <source>
        <strain evidence="26">CSF55</strain>
    </source>
</reference>
<evidence type="ECO:0000256" key="18">
    <source>
        <dbReference type="PIRSR" id="PIRSR601382-1"/>
    </source>
</evidence>
<evidence type="ECO:0000313" key="26">
    <source>
        <dbReference type="Proteomes" id="UP000281549"/>
    </source>
</evidence>
<dbReference type="EC" id="3.2.1.-" evidence="21"/>
<dbReference type="PANTHER" id="PTHR11742">
    <property type="entry name" value="MANNOSYL-OLIGOSACCHARIDE ALPHA-1,2-MANNOSIDASE-RELATED"/>
    <property type="match status" value="1"/>
</dbReference>
<evidence type="ECO:0000256" key="11">
    <source>
        <dbReference type="ARBA" id="ARBA00023034"/>
    </source>
</evidence>
<evidence type="ECO:0000256" key="12">
    <source>
        <dbReference type="ARBA" id="ARBA00023136"/>
    </source>
</evidence>
<dbReference type="InterPro" id="IPR050749">
    <property type="entry name" value="Glycosyl_Hydrolase_47"/>
</dbReference>
<dbReference type="PRINTS" id="PR00747">
    <property type="entry name" value="GLYHDRLASE47"/>
</dbReference>
<dbReference type="AlphaFoldDB" id="A0A075AYP2"/>
<comment type="pathway">
    <text evidence="3">Protein modification; protein glycosylation.</text>
</comment>
<dbReference type="PANTHER" id="PTHR11742:SF6">
    <property type="entry name" value="MANNOSYL-OLIGOSACCHARIDE ALPHA-1,2-MANNOSIDASE IA-RELATED"/>
    <property type="match status" value="1"/>
</dbReference>
<evidence type="ECO:0000256" key="16">
    <source>
        <dbReference type="ARBA" id="ARBA00047669"/>
    </source>
</evidence>
<evidence type="ECO:0000256" key="22">
    <source>
        <dbReference type="SAM" id="MobiDB-lite"/>
    </source>
</evidence>
<dbReference type="GO" id="GO:0000139">
    <property type="term" value="C:Golgi membrane"/>
    <property type="evidence" value="ECO:0007669"/>
    <property type="project" value="UniProtKB-SubCell"/>
</dbReference>
<dbReference type="GO" id="GO:0009100">
    <property type="term" value="P:glycoprotein metabolic process"/>
    <property type="evidence" value="ECO:0007669"/>
    <property type="project" value="UniProtKB-ARBA"/>
</dbReference>
<feature type="binding site" evidence="19">
    <location>
        <position position="498"/>
    </location>
    <ligand>
        <name>Ca(2+)</name>
        <dbReference type="ChEBI" id="CHEBI:29108"/>
    </ligand>
</feature>
<keyword evidence="8 19" id="KW-0106">Calcium</keyword>
<dbReference type="GO" id="GO:0005975">
    <property type="term" value="P:carbohydrate metabolic process"/>
    <property type="evidence" value="ECO:0007669"/>
    <property type="project" value="InterPro"/>
</dbReference>
<dbReference type="EMBL" id="ML005127">
    <property type="protein sequence ID" value="RKP19996.1"/>
    <property type="molecule type" value="Genomic_DNA"/>
</dbReference>
<dbReference type="OMA" id="TGMMPER"/>
<evidence type="ECO:0000256" key="7">
    <source>
        <dbReference type="ARBA" id="ARBA00022801"/>
    </source>
</evidence>
<evidence type="ECO:0000256" key="10">
    <source>
        <dbReference type="ARBA" id="ARBA00022989"/>
    </source>
</evidence>
<dbReference type="EMBL" id="KE560848">
    <property type="protein sequence ID" value="EPZ35239.1"/>
    <property type="molecule type" value="Genomic_DNA"/>
</dbReference>
<proteinExistence type="inferred from homology"/>
<keyword evidence="7 21" id="KW-0378">Hydrolase</keyword>
<dbReference type="InterPro" id="IPR012341">
    <property type="entry name" value="6hp_glycosidase-like_sf"/>
</dbReference>
<keyword evidence="15 21" id="KW-0326">Glycosidase</keyword>
<dbReference type="HOGENOM" id="CLU_003818_3_2_1"/>
<gene>
    <name evidence="23" type="ORF">O9G_000635</name>
    <name evidence="24" type="ORF">ROZALSC1DRAFT_28462</name>
</gene>
<feature type="disulfide bond" evidence="20">
    <location>
        <begin position="347"/>
        <end position="379"/>
    </location>
</feature>
<dbReference type="OrthoDB" id="8118055at2759"/>
<evidence type="ECO:0000256" key="3">
    <source>
        <dbReference type="ARBA" id="ARBA00004922"/>
    </source>
</evidence>
<evidence type="ECO:0000256" key="1">
    <source>
        <dbReference type="ARBA" id="ARBA00001913"/>
    </source>
</evidence>
<evidence type="ECO:0000256" key="6">
    <source>
        <dbReference type="ARBA" id="ARBA00022723"/>
    </source>
</evidence>
<dbReference type="Pfam" id="PF01532">
    <property type="entry name" value="Glyco_hydro_47"/>
    <property type="match status" value="1"/>
</dbReference>
<feature type="active site" evidence="18">
    <location>
        <position position="412"/>
    </location>
</feature>
<comment type="cofactor">
    <cofactor evidence="1 19">
        <name>Ca(2+)</name>
        <dbReference type="ChEBI" id="CHEBI:29108"/>
    </cofactor>
</comment>
<dbReference type="GO" id="GO:0004571">
    <property type="term" value="F:mannosyl-oligosaccharide 1,2-alpha-mannosidase activity"/>
    <property type="evidence" value="ECO:0007669"/>
    <property type="project" value="UniProtKB-EC"/>
</dbReference>